<feature type="compositionally biased region" description="Polar residues" evidence="2">
    <location>
        <begin position="894"/>
        <end position="906"/>
    </location>
</feature>
<accession>A0A813H6V6</accession>
<protein>
    <submittedName>
        <fullName evidence="3">Uncharacterized protein</fullName>
    </submittedName>
</protein>
<name>A0A813H6V6_POLGL</name>
<feature type="compositionally biased region" description="Low complexity" evidence="2">
    <location>
        <begin position="855"/>
        <end position="870"/>
    </location>
</feature>
<gene>
    <name evidence="3" type="ORF">PGLA2088_LOCUS1335</name>
</gene>
<feature type="region of interest" description="Disordered" evidence="2">
    <location>
        <begin position="826"/>
        <end position="906"/>
    </location>
</feature>
<organism evidence="3 4">
    <name type="scientific">Polarella glacialis</name>
    <name type="common">Dinoflagellate</name>
    <dbReference type="NCBI Taxonomy" id="89957"/>
    <lineage>
        <taxon>Eukaryota</taxon>
        <taxon>Sar</taxon>
        <taxon>Alveolata</taxon>
        <taxon>Dinophyceae</taxon>
        <taxon>Suessiales</taxon>
        <taxon>Suessiaceae</taxon>
        <taxon>Polarella</taxon>
    </lineage>
</organism>
<dbReference type="AlphaFoldDB" id="A0A813H6V6"/>
<dbReference type="EMBL" id="CAJNNW010001011">
    <property type="protein sequence ID" value="CAE8633738.1"/>
    <property type="molecule type" value="Genomic_DNA"/>
</dbReference>
<comment type="caution">
    <text evidence="3">The sequence shown here is derived from an EMBL/GenBank/DDBJ whole genome shotgun (WGS) entry which is preliminary data.</text>
</comment>
<feature type="coiled-coil region" evidence="1">
    <location>
        <begin position="1052"/>
        <end position="1086"/>
    </location>
</feature>
<evidence type="ECO:0000256" key="2">
    <source>
        <dbReference type="SAM" id="MobiDB-lite"/>
    </source>
</evidence>
<evidence type="ECO:0000313" key="4">
    <source>
        <dbReference type="Proteomes" id="UP000626109"/>
    </source>
</evidence>
<evidence type="ECO:0000256" key="1">
    <source>
        <dbReference type="SAM" id="Coils"/>
    </source>
</evidence>
<proteinExistence type="predicted"/>
<sequence length="1099" mass="122627">MDIDKVLGDLPLVPMAACPRIRDFPVLIRWVNASHWNLLGFLSVHPCTNLNLVKGSFVSLMDRLYSNMRVSDVNCWVQVAEVNYTLEKGSRSLLIFRFPTEAIAQVLFECPLLASFWLTPFYGSQKDHGFETVNIGRPLPDAPRPSIFPAECQMTDATPFLPKGFHTATGLRLVAPALLREKTAAFASVRVSGIEVWALAIRMAKGPFRVDRAAIWTEEGWAPLILNDEMWKSLRTIDSQIGGLPYPHVGFPWTKYENKSFLIYPWDGLVTQDELATGASHAAGVISTRWYTNEDYATGGFRDVLHWDNLISCPLVSLGKCNPSREVNALAWHLFPGRSFPKNYDDDDRKGFEWLDANKRMLYNLGHYALSDYMPKLDWFSAFKVAVNVECRKRRKLAGHGVLKVRLPVADTSDTNMPIDGNGAVPISVWIRNAGIGFSIISLSIALRELQELFDVRAVIICEEDEWCRSLLQLVAPVAFPSAASIRFFSSLSELRQANLSLQQEFLFKRYMIDSCNPSDCLFSSKEGRGTGLHGDRSNPFFEDHRFLVESCNMLGAQGYATFSDYASFHGRGLQDSEEMRACKGPFFQTCPSTQGGQRRPTNIFLYPGVHAGPIHPTEEFGAPKGWEWPTKEAKEHLSKNSVLSLEELTHGSIYPVALRPWIIEVGIPCYFGKTTNVGRNFNNFSHYEQWSVLSHLENKKEHTIAADLGYELALFGVPPAFRKIYLEYDPDGIGAGCLNTSLCGNGRPHCWKCVAKLVRVARSGDVLSHSRTIARHLRMWHGSVCYGQNTLIGHVLPIHICGQDCPYQRYVSCKFDTKYLKTNDARQPAPTSWADAEEEETEDESHLTPWRNVPARPSTASSARSPSSRCLVDSKVDQARSSQLGHGKWSVAGSMQDSESEITSLVEQARREGSAASSAASLAELGAKRLEAQVRSLADAQARLLSVVEGISGDAERQYSHSGKAKADALTSVERVMSTVEELQRTVEQDGEGVSSRLREQGLAIDELRRSTAEDSSRHRATMAELQRLQSEAFARQRHCSDELSVACSSITATRQEVGELVQLVQRLERKLSGWREEVAAEDSNIVVLLGAMLQPTY</sequence>
<keyword evidence="1" id="KW-0175">Coiled coil</keyword>
<reference evidence="3" key="1">
    <citation type="submission" date="2021-02" db="EMBL/GenBank/DDBJ databases">
        <authorList>
            <person name="Dougan E. K."/>
            <person name="Rhodes N."/>
            <person name="Thang M."/>
            <person name="Chan C."/>
        </authorList>
    </citation>
    <scope>NUCLEOTIDE SEQUENCE</scope>
</reference>
<evidence type="ECO:0000313" key="3">
    <source>
        <dbReference type="EMBL" id="CAE8633738.1"/>
    </source>
</evidence>
<dbReference type="Proteomes" id="UP000626109">
    <property type="component" value="Unassembled WGS sequence"/>
</dbReference>